<dbReference type="Proteomes" id="UP001162483">
    <property type="component" value="Unassembled WGS sequence"/>
</dbReference>
<dbReference type="EMBL" id="CATNWA010016262">
    <property type="protein sequence ID" value="CAI9591257.1"/>
    <property type="molecule type" value="Genomic_DNA"/>
</dbReference>
<proteinExistence type="predicted"/>
<evidence type="ECO:0000313" key="1">
    <source>
        <dbReference type="EMBL" id="CAI9591257.1"/>
    </source>
</evidence>
<name>A0ABN9F3K5_9NEOB</name>
<organism evidence="1 2">
    <name type="scientific">Staurois parvus</name>
    <dbReference type="NCBI Taxonomy" id="386267"/>
    <lineage>
        <taxon>Eukaryota</taxon>
        <taxon>Metazoa</taxon>
        <taxon>Chordata</taxon>
        <taxon>Craniata</taxon>
        <taxon>Vertebrata</taxon>
        <taxon>Euteleostomi</taxon>
        <taxon>Amphibia</taxon>
        <taxon>Batrachia</taxon>
        <taxon>Anura</taxon>
        <taxon>Neobatrachia</taxon>
        <taxon>Ranoidea</taxon>
        <taxon>Ranidae</taxon>
        <taxon>Staurois</taxon>
    </lineage>
</organism>
<accession>A0ABN9F3K5</accession>
<comment type="caution">
    <text evidence="1">The sequence shown here is derived from an EMBL/GenBank/DDBJ whole genome shotgun (WGS) entry which is preliminary data.</text>
</comment>
<gene>
    <name evidence="1" type="ORF">SPARVUS_LOCUS11186306</name>
</gene>
<protein>
    <submittedName>
        <fullName evidence="1">Uncharacterized protein</fullName>
    </submittedName>
</protein>
<sequence>MDVIVALVAPGPLSMKWINAASLTTVVTATRGRLCNATARPALTSFPASNLRRNA</sequence>
<reference evidence="1" key="1">
    <citation type="submission" date="2023-05" db="EMBL/GenBank/DDBJ databases">
        <authorList>
            <person name="Stuckert A."/>
        </authorList>
    </citation>
    <scope>NUCLEOTIDE SEQUENCE</scope>
</reference>
<keyword evidence="2" id="KW-1185">Reference proteome</keyword>
<evidence type="ECO:0000313" key="2">
    <source>
        <dbReference type="Proteomes" id="UP001162483"/>
    </source>
</evidence>